<name>A0A7W6AHE6_9HYPH</name>
<reference evidence="6 7" key="3">
    <citation type="submission" date="2020-08" db="EMBL/GenBank/DDBJ databases">
        <title>Genomic Encyclopedia of Type Strains, Phase IV (KMG-IV): sequencing the most valuable type-strain genomes for metagenomic binning, comparative biology and taxonomic classification.</title>
        <authorList>
            <person name="Goeker M."/>
        </authorList>
    </citation>
    <scope>NUCLEOTIDE SEQUENCE [LARGE SCALE GENOMIC DNA]</scope>
    <source>
        <strain evidence="6 7">DSM 24105</strain>
    </source>
</reference>
<reference evidence="5" key="4">
    <citation type="submission" date="2023-01" db="EMBL/GenBank/DDBJ databases">
        <title>Draft genome sequence of Methylobacterium brachythecii strain NBRC 107710.</title>
        <authorList>
            <person name="Sun Q."/>
            <person name="Mori K."/>
        </authorList>
    </citation>
    <scope>NUCLEOTIDE SEQUENCE</scope>
    <source>
        <strain evidence="5">NBRC 107710</strain>
    </source>
</reference>
<dbReference type="InterPro" id="IPR036259">
    <property type="entry name" value="MFS_trans_sf"/>
</dbReference>
<feature type="transmembrane region" description="Helical" evidence="4">
    <location>
        <begin position="212"/>
        <end position="231"/>
    </location>
</feature>
<dbReference type="AlphaFoldDB" id="A0A7W6AHE6"/>
<evidence type="ECO:0000256" key="2">
    <source>
        <dbReference type="ARBA" id="ARBA00022989"/>
    </source>
</evidence>
<dbReference type="RefSeq" id="WP_183501995.1">
    <property type="nucleotide sequence ID" value="NZ_BSPG01000025.1"/>
</dbReference>
<dbReference type="Pfam" id="PF07690">
    <property type="entry name" value="MFS_1"/>
    <property type="match status" value="1"/>
</dbReference>
<feature type="transmembrane region" description="Helical" evidence="4">
    <location>
        <begin position="104"/>
        <end position="126"/>
    </location>
</feature>
<dbReference type="EMBL" id="JACIDN010000001">
    <property type="protein sequence ID" value="MBB3901259.1"/>
    <property type="molecule type" value="Genomic_DNA"/>
</dbReference>
<evidence type="ECO:0000313" key="7">
    <source>
        <dbReference type="Proteomes" id="UP000517759"/>
    </source>
</evidence>
<feature type="transmembrane region" description="Helical" evidence="4">
    <location>
        <begin position="278"/>
        <end position="296"/>
    </location>
</feature>
<dbReference type="PANTHER" id="PTHR23523:SF2">
    <property type="entry name" value="2-NITROIMIDAZOLE TRANSPORTER"/>
    <property type="match status" value="1"/>
</dbReference>
<evidence type="ECO:0000256" key="3">
    <source>
        <dbReference type="ARBA" id="ARBA00023136"/>
    </source>
</evidence>
<feature type="transmembrane region" description="Helical" evidence="4">
    <location>
        <begin position="338"/>
        <end position="360"/>
    </location>
</feature>
<keyword evidence="8" id="KW-1185">Reference proteome</keyword>
<evidence type="ECO:0000256" key="4">
    <source>
        <dbReference type="SAM" id="Phobius"/>
    </source>
</evidence>
<evidence type="ECO:0000313" key="5">
    <source>
        <dbReference type="EMBL" id="GLS45635.1"/>
    </source>
</evidence>
<keyword evidence="1 4" id="KW-0812">Transmembrane</keyword>
<feature type="transmembrane region" description="Helical" evidence="4">
    <location>
        <begin position="138"/>
        <end position="159"/>
    </location>
</feature>
<evidence type="ECO:0000256" key="1">
    <source>
        <dbReference type="ARBA" id="ARBA00022692"/>
    </source>
</evidence>
<organism evidence="6 7">
    <name type="scientific">Methylobacterium brachythecii</name>
    <dbReference type="NCBI Taxonomy" id="1176177"/>
    <lineage>
        <taxon>Bacteria</taxon>
        <taxon>Pseudomonadati</taxon>
        <taxon>Pseudomonadota</taxon>
        <taxon>Alphaproteobacteria</taxon>
        <taxon>Hyphomicrobiales</taxon>
        <taxon>Methylobacteriaceae</taxon>
        <taxon>Methylobacterium</taxon>
    </lineage>
</organism>
<dbReference type="PANTHER" id="PTHR23523">
    <property type="match status" value="1"/>
</dbReference>
<proteinExistence type="predicted"/>
<dbReference type="Gene3D" id="1.20.1250.20">
    <property type="entry name" value="MFS general substrate transporter like domains"/>
    <property type="match status" value="2"/>
</dbReference>
<feature type="transmembrane region" description="Helical" evidence="4">
    <location>
        <begin position="251"/>
        <end position="271"/>
    </location>
</feature>
<sequence length="400" mass="39879">MTATTDGKRHGPLLVGLAVTLVAFNLRPALTSVGPLLTQIVADTGSTATTAAALTTLPVLCLGLGGAFGPPAIRRLGVDAGILAGLVAVLAGLLLRGLGGLPALFAGSALSGLGIGLSGVLLPALVKRDFSRHAGRATGLYTMALCIGAGTAAGLTVPLEHWLGQGWAAALAIWALPALAAVVAWIPFARLRPTPAAAPSAKAAVRLWQEPLAWQVAGFMGLQSSLAYIQFGWLPALLQGRGLDAVDAGYLTALSAFAQAPGALVVPTLAAGARDQRGWIVGSLFVTVVVFAALGFGPTKGMVVAAIVQGFALGGCFGLGLTVIVLRARDAASAGALSAMAQGFGYALASLGPFGFGLAHEVSGGWAWPTLLFAAVALGAAICGLGAGRNLHVGQAARGP</sequence>
<protein>
    <submittedName>
        <fullName evidence="5 6">MFS transporter</fullName>
    </submittedName>
</protein>
<reference evidence="8" key="2">
    <citation type="journal article" date="2019" name="Int. J. Syst. Evol. Microbiol.">
        <title>The Global Catalogue of Microorganisms (GCM) 10K type strain sequencing project: providing services to taxonomists for standard genome sequencing and annotation.</title>
        <authorList>
            <consortium name="The Broad Institute Genomics Platform"/>
            <consortium name="The Broad Institute Genome Sequencing Center for Infectious Disease"/>
            <person name="Wu L."/>
            <person name="Ma J."/>
        </authorList>
    </citation>
    <scope>NUCLEOTIDE SEQUENCE [LARGE SCALE GENOMIC DNA]</scope>
    <source>
        <strain evidence="8">NBRC 107710</strain>
    </source>
</reference>
<feature type="transmembrane region" description="Helical" evidence="4">
    <location>
        <begin position="302"/>
        <end position="326"/>
    </location>
</feature>
<dbReference type="InterPro" id="IPR052524">
    <property type="entry name" value="MFS_Cyanate_Porter"/>
</dbReference>
<feature type="transmembrane region" description="Helical" evidence="4">
    <location>
        <begin position="171"/>
        <end position="191"/>
    </location>
</feature>
<gene>
    <name evidence="5" type="ORF">GCM10007884_36260</name>
    <name evidence="6" type="ORF">GGR33_000739</name>
</gene>
<dbReference type="Proteomes" id="UP001156881">
    <property type="component" value="Unassembled WGS sequence"/>
</dbReference>
<feature type="transmembrane region" description="Helical" evidence="4">
    <location>
        <begin position="47"/>
        <end position="68"/>
    </location>
</feature>
<comment type="caution">
    <text evidence="6">The sequence shown here is derived from an EMBL/GenBank/DDBJ whole genome shotgun (WGS) entry which is preliminary data.</text>
</comment>
<keyword evidence="3 4" id="KW-0472">Membrane</keyword>
<dbReference type="Proteomes" id="UP000517759">
    <property type="component" value="Unassembled WGS sequence"/>
</dbReference>
<dbReference type="InterPro" id="IPR011701">
    <property type="entry name" value="MFS"/>
</dbReference>
<dbReference type="EMBL" id="BSPG01000025">
    <property type="protein sequence ID" value="GLS45635.1"/>
    <property type="molecule type" value="Genomic_DNA"/>
</dbReference>
<feature type="transmembrane region" description="Helical" evidence="4">
    <location>
        <begin position="80"/>
        <end position="98"/>
    </location>
</feature>
<keyword evidence="2 4" id="KW-1133">Transmembrane helix</keyword>
<evidence type="ECO:0000313" key="6">
    <source>
        <dbReference type="EMBL" id="MBB3901259.1"/>
    </source>
</evidence>
<dbReference type="GO" id="GO:0022857">
    <property type="term" value="F:transmembrane transporter activity"/>
    <property type="evidence" value="ECO:0007669"/>
    <property type="project" value="InterPro"/>
</dbReference>
<dbReference type="SUPFAM" id="SSF103473">
    <property type="entry name" value="MFS general substrate transporter"/>
    <property type="match status" value="1"/>
</dbReference>
<reference evidence="5" key="1">
    <citation type="journal article" date="2014" name="Int. J. Syst. Evol. Microbiol.">
        <title>Complete genome of a new Firmicutes species belonging to the dominant human colonic microbiota ('Ruminococcus bicirculans') reveals two chromosomes and a selective capacity to utilize plant glucans.</title>
        <authorList>
            <consortium name="NISC Comparative Sequencing Program"/>
            <person name="Wegmann U."/>
            <person name="Louis P."/>
            <person name="Goesmann A."/>
            <person name="Henrissat B."/>
            <person name="Duncan S.H."/>
            <person name="Flint H.J."/>
        </authorList>
    </citation>
    <scope>NUCLEOTIDE SEQUENCE</scope>
    <source>
        <strain evidence="5">NBRC 107710</strain>
    </source>
</reference>
<feature type="transmembrane region" description="Helical" evidence="4">
    <location>
        <begin position="366"/>
        <end position="388"/>
    </location>
</feature>
<accession>A0A7W6AHE6</accession>
<evidence type="ECO:0000313" key="8">
    <source>
        <dbReference type="Proteomes" id="UP001156881"/>
    </source>
</evidence>